<dbReference type="Pfam" id="PF00041">
    <property type="entry name" value="fn3"/>
    <property type="match status" value="3"/>
</dbReference>
<evidence type="ECO:0000313" key="5">
    <source>
        <dbReference type="Proteomes" id="UP000694941"/>
    </source>
</evidence>
<dbReference type="PROSITE" id="PS50853">
    <property type="entry name" value="FN3"/>
    <property type="match status" value="3"/>
</dbReference>
<dbReference type="SUPFAM" id="SSF48726">
    <property type="entry name" value="Immunoglobulin"/>
    <property type="match status" value="1"/>
</dbReference>
<keyword evidence="1" id="KW-0677">Repeat</keyword>
<dbReference type="InterPro" id="IPR003961">
    <property type="entry name" value="FN3_dom"/>
</dbReference>
<dbReference type="GeneID" id="111088630"/>
<dbReference type="SMART" id="SM00060">
    <property type="entry name" value="FN3"/>
    <property type="match status" value="3"/>
</dbReference>
<keyword evidence="3" id="KW-0472">Membrane</keyword>
<evidence type="ECO:0000256" key="1">
    <source>
        <dbReference type="ARBA" id="ARBA00022737"/>
    </source>
</evidence>
<gene>
    <name evidence="6" type="primary">LOC111088630</name>
</gene>
<sequence>MSELTIRDARREDSGLFKCIASNRYGRAELKIELIVKEPPDPPNVQLIKVLSRSVVVSWSSPYEGNSPITNYVIQIYKVNGKQEKQTQMKTVTRDNKKIRIEHLKPRAAYKIQVTAENEIGQSRPSDVLDFVTDGEAPQGPPRDVHVLPKGAHSLQISWKPPSPGNNSNNITGYYVGYKEVGKDDPYVFKTLQVTPSYQENCTLNNLKKSTTYSIVVQAFNDKGSGPQTEDVRAQTLLQDFPPTARLRIITSTASSIQLSWKLYGHNMEAIEGYLLFMRQGDSGWKETNLSGSKTSHVISKLRCGTSYEFYLVAYNSVGKADPSQVVTGATTGNDLSSTSADTSTQDLQRTVAVITSTVCSVVVLIVILVAACTVLNRRKTSRSEASVAGSTNQRPEIPKSDMVPMAAWDKRTRPSSQREQVYVPSPYASGRFSQFSVDGDTEGCALHGSVGTAGSSGESHSYDVPLHLVHR</sequence>
<dbReference type="Pfam" id="PF07679">
    <property type="entry name" value="I-set"/>
    <property type="match status" value="1"/>
</dbReference>
<dbReference type="InterPro" id="IPR036116">
    <property type="entry name" value="FN3_sf"/>
</dbReference>
<feature type="domain" description="Fibronectin type-III" evidence="4">
    <location>
        <begin position="141"/>
        <end position="239"/>
    </location>
</feature>
<dbReference type="CDD" id="cd00063">
    <property type="entry name" value="FN3"/>
    <property type="match status" value="3"/>
</dbReference>
<feature type="domain" description="Fibronectin type-III" evidence="4">
    <location>
        <begin position="243"/>
        <end position="335"/>
    </location>
</feature>
<dbReference type="InterPro" id="IPR013783">
    <property type="entry name" value="Ig-like_fold"/>
</dbReference>
<dbReference type="PANTHER" id="PTHR13817:SF102">
    <property type="entry name" value="DOWN SYNDROME CELL ADHESION MOLECULE-LIKE PROTEIN DSCAM2"/>
    <property type="match status" value="1"/>
</dbReference>
<protein>
    <submittedName>
        <fullName evidence="6">Down syndrome cell adhesion molecule-like isoform X2</fullName>
    </submittedName>
</protein>
<keyword evidence="5" id="KW-1185">Reference proteome</keyword>
<accession>A0ABM1TGK5</accession>
<reference evidence="6" key="1">
    <citation type="submission" date="2025-08" db="UniProtKB">
        <authorList>
            <consortium name="RefSeq"/>
        </authorList>
    </citation>
    <scope>IDENTIFICATION</scope>
    <source>
        <tissue evidence="6">Muscle</tissue>
    </source>
</reference>
<keyword evidence="3" id="KW-0812">Transmembrane</keyword>
<dbReference type="Proteomes" id="UP000694941">
    <property type="component" value="Unplaced"/>
</dbReference>
<feature type="transmembrane region" description="Helical" evidence="3">
    <location>
        <begin position="352"/>
        <end position="376"/>
    </location>
</feature>
<dbReference type="PANTHER" id="PTHR13817">
    <property type="entry name" value="TITIN"/>
    <property type="match status" value="1"/>
</dbReference>
<dbReference type="Gene3D" id="2.60.40.10">
    <property type="entry name" value="Immunoglobulins"/>
    <property type="match status" value="4"/>
</dbReference>
<dbReference type="SUPFAM" id="SSF49265">
    <property type="entry name" value="Fibronectin type III"/>
    <property type="match status" value="2"/>
</dbReference>
<dbReference type="RefSeq" id="XP_022255011.1">
    <property type="nucleotide sequence ID" value="XM_022399303.1"/>
</dbReference>
<feature type="region of interest" description="Disordered" evidence="2">
    <location>
        <begin position="383"/>
        <end position="402"/>
    </location>
</feature>
<evidence type="ECO:0000313" key="6">
    <source>
        <dbReference type="RefSeq" id="XP_022255011.1"/>
    </source>
</evidence>
<dbReference type="InterPro" id="IPR036179">
    <property type="entry name" value="Ig-like_dom_sf"/>
</dbReference>
<organism evidence="5 6">
    <name type="scientific">Limulus polyphemus</name>
    <name type="common">Atlantic horseshoe crab</name>
    <dbReference type="NCBI Taxonomy" id="6850"/>
    <lineage>
        <taxon>Eukaryota</taxon>
        <taxon>Metazoa</taxon>
        <taxon>Ecdysozoa</taxon>
        <taxon>Arthropoda</taxon>
        <taxon>Chelicerata</taxon>
        <taxon>Merostomata</taxon>
        <taxon>Xiphosura</taxon>
        <taxon>Limulidae</taxon>
        <taxon>Limulus</taxon>
    </lineage>
</organism>
<evidence type="ECO:0000256" key="2">
    <source>
        <dbReference type="SAM" id="MobiDB-lite"/>
    </source>
</evidence>
<dbReference type="PRINTS" id="PR00014">
    <property type="entry name" value="FNTYPEIII"/>
</dbReference>
<keyword evidence="3" id="KW-1133">Transmembrane helix</keyword>
<name>A0ABM1TGK5_LIMPO</name>
<dbReference type="InterPro" id="IPR050964">
    <property type="entry name" value="Striated_Muscle_Regulatory"/>
</dbReference>
<evidence type="ECO:0000259" key="4">
    <source>
        <dbReference type="PROSITE" id="PS50853"/>
    </source>
</evidence>
<feature type="domain" description="Fibronectin type-III" evidence="4">
    <location>
        <begin position="39"/>
        <end position="136"/>
    </location>
</feature>
<evidence type="ECO:0000256" key="3">
    <source>
        <dbReference type="SAM" id="Phobius"/>
    </source>
</evidence>
<dbReference type="InterPro" id="IPR013098">
    <property type="entry name" value="Ig_I-set"/>
</dbReference>
<proteinExistence type="predicted"/>